<protein>
    <recommendedName>
        <fullName evidence="2">DOMON domain-containing protein</fullName>
    </recommendedName>
</protein>
<dbReference type="SMART" id="SM00664">
    <property type="entry name" value="DoH"/>
    <property type="match status" value="2"/>
</dbReference>
<evidence type="ECO:0000313" key="3">
    <source>
        <dbReference type="EMBL" id="EYB92139.1"/>
    </source>
</evidence>
<evidence type="ECO:0000259" key="2">
    <source>
        <dbReference type="PROSITE" id="PS50836"/>
    </source>
</evidence>
<feature type="compositionally biased region" description="Polar residues" evidence="1">
    <location>
        <begin position="388"/>
        <end position="401"/>
    </location>
</feature>
<evidence type="ECO:0000256" key="1">
    <source>
        <dbReference type="SAM" id="MobiDB-lite"/>
    </source>
</evidence>
<dbReference type="AlphaFoldDB" id="A0A016SPA2"/>
<proteinExistence type="predicted"/>
<keyword evidence="4" id="KW-1185">Reference proteome</keyword>
<dbReference type="PROSITE" id="PS50836">
    <property type="entry name" value="DOMON"/>
    <property type="match status" value="2"/>
</dbReference>
<feature type="region of interest" description="Disordered" evidence="1">
    <location>
        <begin position="511"/>
        <end position="560"/>
    </location>
</feature>
<name>A0A016SPA2_9BILA</name>
<dbReference type="InterPro" id="IPR005018">
    <property type="entry name" value="DOMON_domain"/>
</dbReference>
<comment type="caution">
    <text evidence="3">The sequence shown here is derived from an EMBL/GenBank/DDBJ whole genome shotgun (WGS) entry which is preliminary data.</text>
</comment>
<feature type="compositionally biased region" description="Low complexity" evidence="1">
    <location>
        <begin position="511"/>
        <end position="521"/>
    </location>
</feature>
<feature type="compositionally biased region" description="Basic and acidic residues" evidence="1">
    <location>
        <begin position="522"/>
        <end position="533"/>
    </location>
</feature>
<feature type="domain" description="DOMON" evidence="2">
    <location>
        <begin position="234"/>
        <end position="351"/>
    </location>
</feature>
<feature type="region of interest" description="Disordered" evidence="1">
    <location>
        <begin position="583"/>
        <end position="668"/>
    </location>
</feature>
<dbReference type="Pfam" id="PF03351">
    <property type="entry name" value="DOMON"/>
    <property type="match status" value="2"/>
</dbReference>
<sequence>MLNPAGRRGRGGSWGAGAASTSALLHSSSVSESITAAMWLCLFAILPVLIDAKALATNEPKDPSCSFEAEGYSLSWTYDDPSSDVVFKMVARSELKNFWAGFFMGDEQPEDSIGAFVRNGQIGLMDGYVAGDRIVLDNTTNVQALLFDLQDDTLTAEFARPISSSDPSDADLTGCTTFFFPTGAVEMDSDGQIHMPKEMYRKRVCDIAMACSSRDRPSGLVKRSDASVCEHTQGKSTVRWKRIGDSVMFSIGQNAQPGKWWSAIGIGHGMQDLKMAIAFLDDGELKSVGGFQTQGYGVPRPDQSIKPTLIEKGTKVSNDRSYVQFSLPLETFHSKMDDSGCVTLQIAVLGGEWLGAYAIRKHEKTPEAVLVCGIDQCLDNIGVSSGAAPTTVAQPSPQPGQAATEKQESAPEGATTQKETNQPQIVTANEETLKSESATASKEVQPQIVTANEETLKSESASASKEVKGSGNGAAPVAARPANDVDSSGIEPANETSIFESAARAIDALPEGSGSEASAEGELPKAEESHDTEILTTAPNSVAEGGDVPAGEGQTTPKLTTVDGEARISTYSREFIRQQTTISNFPATTPLPSVAPALDGAPQTAVPALTGTSQTSAPPADVGTPQTVPAEGVPIPTKTPEDGLPSPTNATVAAGGEQTTPATVPTVSAGETVRKPLVLSKAVAPAVSNILINGCSDGHTDLRVCESYFADYLGKVKEWADRHNQILGQQMWKVLATWGHDRRGRSDEQPAKLFAARSSHILSYNLCWIACWHENFSNVNSRDDSVTVKYAMSHKLRVYLT</sequence>
<feature type="domain" description="DOMON" evidence="2">
    <location>
        <begin position="70"/>
        <end position="184"/>
    </location>
</feature>
<dbReference type="PANTHER" id="PTHR36516:SF5">
    <property type="entry name" value="DOMON DOMAIN-CONTAINING PROTEIN"/>
    <property type="match status" value="1"/>
</dbReference>
<gene>
    <name evidence="3" type="primary">Acey_s0197.g1560</name>
    <name evidence="3" type="synonym">Acey-T10E9.3</name>
    <name evidence="3" type="ORF">Y032_0197g1560</name>
</gene>
<dbReference type="OrthoDB" id="5877761at2759"/>
<evidence type="ECO:0000313" key="4">
    <source>
        <dbReference type="Proteomes" id="UP000024635"/>
    </source>
</evidence>
<feature type="compositionally biased region" description="Polar residues" evidence="1">
    <location>
        <begin position="414"/>
        <end position="453"/>
    </location>
</feature>
<reference evidence="4" key="1">
    <citation type="journal article" date="2015" name="Nat. Genet.">
        <title>The genome and transcriptome of the zoonotic hookworm Ancylostoma ceylanicum identify infection-specific gene families.</title>
        <authorList>
            <person name="Schwarz E.M."/>
            <person name="Hu Y."/>
            <person name="Antoshechkin I."/>
            <person name="Miller M.M."/>
            <person name="Sternberg P.W."/>
            <person name="Aroian R.V."/>
        </authorList>
    </citation>
    <scope>NUCLEOTIDE SEQUENCE</scope>
    <source>
        <strain evidence="4">HY135</strain>
    </source>
</reference>
<dbReference type="EMBL" id="JARK01001533">
    <property type="protein sequence ID" value="EYB92139.1"/>
    <property type="molecule type" value="Genomic_DNA"/>
</dbReference>
<accession>A0A016SPA2</accession>
<dbReference type="PANTHER" id="PTHR36516">
    <property type="entry name" value="PROTEIN CBG04168-RELATED"/>
    <property type="match status" value="1"/>
</dbReference>
<feature type="region of interest" description="Disordered" evidence="1">
    <location>
        <begin position="388"/>
        <end position="491"/>
    </location>
</feature>
<dbReference type="Proteomes" id="UP000024635">
    <property type="component" value="Unassembled WGS sequence"/>
</dbReference>
<organism evidence="3 4">
    <name type="scientific">Ancylostoma ceylanicum</name>
    <dbReference type="NCBI Taxonomy" id="53326"/>
    <lineage>
        <taxon>Eukaryota</taxon>
        <taxon>Metazoa</taxon>
        <taxon>Ecdysozoa</taxon>
        <taxon>Nematoda</taxon>
        <taxon>Chromadorea</taxon>
        <taxon>Rhabditida</taxon>
        <taxon>Rhabditina</taxon>
        <taxon>Rhabditomorpha</taxon>
        <taxon>Strongyloidea</taxon>
        <taxon>Ancylostomatidae</taxon>
        <taxon>Ancylostomatinae</taxon>
        <taxon>Ancylostoma</taxon>
    </lineage>
</organism>
<feature type="compositionally biased region" description="Polar residues" evidence="1">
    <location>
        <begin position="646"/>
        <end position="666"/>
    </location>
</feature>